<evidence type="ECO:0000256" key="3">
    <source>
        <dbReference type="ARBA" id="ARBA00022692"/>
    </source>
</evidence>
<keyword evidence="8" id="KW-1185">Reference proteome</keyword>
<dbReference type="PANTHER" id="PTHR23051">
    <property type="entry name" value="SOLUTE CARRIER FAMILY 35, MEMBER F5"/>
    <property type="match status" value="1"/>
</dbReference>
<dbReference type="AlphaFoldDB" id="A0A9R0HRS9"/>
<sequence length="425" mass="47005">MRSEVSKWIIGLVYIVTVAAIWIAASYVVQSVVDEGVSPFLITYICNSLFVIYIPLVEASRFLEDYTGKFCFWRKKDVSLQELAHSEEVVLLEKGDLDETVSGLHPHISDQEESHQSSIETGSEPTFGVENHLPDQVSVYEDLDKQLDSKGRWTRTRVARVSLLICPFWFLAQLTFNLSLKYTTVTSNTILSTSSSLFTFMLSLAFLGEKFTWLKLIGVLLCMGGTIIVSLGDTEAGKGVINSKPVLGDILSLSSAGLYAVYITLIRKKLPDDEKSGQVSMAQFLGFLGFFNMVIFFPVMLVLHFMKVEFFTTFTWKEFSLIVGKGLLDNVLSDYLWAKAVLLTTTTVATAGLTIQVPLAALVDTLIGNAPNAMDYIGAAAVMVGFAGINIPTDICSQSKEVTMELENRTQNQNHVLSDSIAQEF</sequence>
<dbReference type="InterPro" id="IPR037185">
    <property type="entry name" value="EmrE-like"/>
</dbReference>
<feature type="transmembrane region" description="Helical" evidence="6">
    <location>
        <begin position="188"/>
        <end position="206"/>
    </location>
</feature>
<feature type="transmembrane region" description="Helical" evidence="6">
    <location>
        <begin position="213"/>
        <end position="231"/>
    </location>
</feature>
<evidence type="ECO:0000313" key="8">
    <source>
        <dbReference type="Proteomes" id="UP000813463"/>
    </source>
</evidence>
<accession>A0A9R0HRS9</accession>
<evidence type="ECO:0000256" key="6">
    <source>
        <dbReference type="SAM" id="Phobius"/>
    </source>
</evidence>
<dbReference type="SUPFAM" id="SSF103481">
    <property type="entry name" value="Multidrug resistance efflux transporter EmrE"/>
    <property type="match status" value="1"/>
</dbReference>
<reference evidence="9" key="2">
    <citation type="submission" date="2025-08" db="UniProtKB">
        <authorList>
            <consortium name="RefSeq"/>
        </authorList>
    </citation>
    <scope>IDENTIFICATION</scope>
    <source>
        <tissue evidence="9">Leaf</tissue>
    </source>
</reference>
<keyword evidence="4 6" id="KW-1133">Transmembrane helix</keyword>
<reference evidence="8" key="1">
    <citation type="journal article" date="2021" name="Nat. Commun.">
        <title>Genomic analyses provide insights into spinach domestication and the genetic basis of agronomic traits.</title>
        <authorList>
            <person name="Cai X."/>
            <person name="Sun X."/>
            <person name="Xu C."/>
            <person name="Sun H."/>
            <person name="Wang X."/>
            <person name="Ge C."/>
            <person name="Zhang Z."/>
            <person name="Wang Q."/>
            <person name="Fei Z."/>
            <person name="Jiao C."/>
            <person name="Wang Q."/>
        </authorList>
    </citation>
    <scope>NUCLEOTIDE SEQUENCE [LARGE SCALE GENOMIC DNA]</scope>
    <source>
        <strain evidence="8">cv. Varoflay</strain>
    </source>
</reference>
<evidence type="ECO:0000259" key="7">
    <source>
        <dbReference type="Pfam" id="PF00892"/>
    </source>
</evidence>
<dbReference type="Gene3D" id="1.10.3730.20">
    <property type="match status" value="1"/>
</dbReference>
<dbReference type="RefSeq" id="XP_021835792.1">
    <property type="nucleotide sequence ID" value="XM_021980100.2"/>
</dbReference>
<feature type="transmembrane region" description="Helical" evidence="6">
    <location>
        <begin position="158"/>
        <end position="176"/>
    </location>
</feature>
<evidence type="ECO:0000313" key="9">
    <source>
        <dbReference type="RefSeq" id="XP_021835792.1"/>
    </source>
</evidence>
<dbReference type="Pfam" id="PF00892">
    <property type="entry name" value="EamA"/>
    <property type="match status" value="1"/>
</dbReference>
<feature type="domain" description="EamA" evidence="7">
    <location>
        <begin position="162"/>
        <end position="230"/>
    </location>
</feature>
<feature type="transmembrane region" description="Helical" evidence="6">
    <location>
        <begin position="285"/>
        <end position="306"/>
    </location>
</feature>
<gene>
    <name evidence="9" type="primary">LOC110775502</name>
</gene>
<evidence type="ECO:0000256" key="4">
    <source>
        <dbReference type="ARBA" id="ARBA00022989"/>
    </source>
</evidence>
<proteinExistence type="inferred from homology"/>
<evidence type="ECO:0000256" key="5">
    <source>
        <dbReference type="ARBA" id="ARBA00023136"/>
    </source>
</evidence>
<dbReference type="KEGG" id="soe:110775502"/>
<comment type="subcellular location">
    <subcellularLocation>
        <location evidence="1">Membrane</location>
        <topology evidence="1">Multi-pass membrane protein</topology>
    </subcellularLocation>
</comment>
<keyword evidence="3 6" id="KW-0812">Transmembrane</keyword>
<dbReference type="OrthoDB" id="1436450at2759"/>
<dbReference type="InterPro" id="IPR000620">
    <property type="entry name" value="EamA_dom"/>
</dbReference>
<feature type="transmembrane region" description="Helical" evidence="6">
    <location>
        <begin position="336"/>
        <end position="361"/>
    </location>
</feature>
<dbReference type="GeneID" id="110775502"/>
<dbReference type="Proteomes" id="UP000813463">
    <property type="component" value="Chromosome 6"/>
</dbReference>
<feature type="transmembrane region" description="Helical" evidence="6">
    <location>
        <begin position="36"/>
        <end position="56"/>
    </location>
</feature>
<name>A0A9R0HRS9_SPIOL</name>
<evidence type="ECO:0000256" key="2">
    <source>
        <dbReference type="ARBA" id="ARBA00007635"/>
    </source>
</evidence>
<feature type="transmembrane region" description="Helical" evidence="6">
    <location>
        <begin position="246"/>
        <end position="265"/>
    </location>
</feature>
<organism evidence="8 9">
    <name type="scientific">Spinacia oleracea</name>
    <name type="common">Spinach</name>
    <dbReference type="NCBI Taxonomy" id="3562"/>
    <lineage>
        <taxon>Eukaryota</taxon>
        <taxon>Viridiplantae</taxon>
        <taxon>Streptophyta</taxon>
        <taxon>Embryophyta</taxon>
        <taxon>Tracheophyta</taxon>
        <taxon>Spermatophyta</taxon>
        <taxon>Magnoliopsida</taxon>
        <taxon>eudicotyledons</taxon>
        <taxon>Gunneridae</taxon>
        <taxon>Pentapetalae</taxon>
        <taxon>Caryophyllales</taxon>
        <taxon>Chenopodiaceae</taxon>
        <taxon>Chenopodioideae</taxon>
        <taxon>Anserineae</taxon>
        <taxon>Spinacia</taxon>
    </lineage>
</organism>
<dbReference type="PANTHER" id="PTHR23051:SF0">
    <property type="entry name" value="SOLUTE CARRIER FAMILY 35 MEMBER F5"/>
    <property type="match status" value="1"/>
</dbReference>
<keyword evidence="5 6" id="KW-0472">Membrane</keyword>
<comment type="similarity">
    <text evidence="2">Belongs to the drug/metabolite transporter (DMT) superfamily. Plant drug/metabolite exporter (P-DME) (TC 2.A.7.4) family.</text>
</comment>
<dbReference type="GO" id="GO:0016020">
    <property type="term" value="C:membrane"/>
    <property type="evidence" value="ECO:0007669"/>
    <property type="project" value="UniProtKB-SubCell"/>
</dbReference>
<protein>
    <recommendedName>
        <fullName evidence="7">EamA domain-containing protein</fullName>
    </recommendedName>
</protein>
<feature type="transmembrane region" description="Helical" evidence="6">
    <location>
        <begin position="373"/>
        <end position="391"/>
    </location>
</feature>
<evidence type="ECO:0000256" key="1">
    <source>
        <dbReference type="ARBA" id="ARBA00004141"/>
    </source>
</evidence>
<feature type="transmembrane region" description="Helical" evidence="6">
    <location>
        <begin position="12"/>
        <end position="30"/>
    </location>
</feature>